<dbReference type="EMBL" id="STFF01000002">
    <property type="protein sequence ID" value="THU40533.1"/>
    <property type="molecule type" value="Genomic_DNA"/>
</dbReference>
<feature type="domain" description="Carboxymuconolactone decarboxylase-like" evidence="1">
    <location>
        <begin position="27"/>
        <end position="94"/>
    </location>
</feature>
<dbReference type="RefSeq" id="WP_136577284.1">
    <property type="nucleotide sequence ID" value="NZ_STFF01000002.1"/>
</dbReference>
<dbReference type="InterPro" id="IPR029032">
    <property type="entry name" value="AhpD-like"/>
</dbReference>
<organism evidence="2 3">
    <name type="scientific">Niastella caeni</name>
    <dbReference type="NCBI Taxonomy" id="2569763"/>
    <lineage>
        <taxon>Bacteria</taxon>
        <taxon>Pseudomonadati</taxon>
        <taxon>Bacteroidota</taxon>
        <taxon>Chitinophagia</taxon>
        <taxon>Chitinophagales</taxon>
        <taxon>Chitinophagaceae</taxon>
        <taxon>Niastella</taxon>
    </lineage>
</organism>
<dbReference type="InterPro" id="IPR003779">
    <property type="entry name" value="CMD-like"/>
</dbReference>
<dbReference type="OrthoDB" id="9801997at2"/>
<comment type="caution">
    <text evidence="2">The sequence shown here is derived from an EMBL/GenBank/DDBJ whole genome shotgun (WGS) entry which is preliminary data.</text>
</comment>
<dbReference type="AlphaFoldDB" id="A0A4S8HXS4"/>
<proteinExistence type="predicted"/>
<dbReference type="PANTHER" id="PTHR34846">
    <property type="entry name" value="4-CARBOXYMUCONOLACTONE DECARBOXYLASE FAMILY PROTEIN (AFU_ORTHOLOGUE AFUA_6G11590)"/>
    <property type="match status" value="1"/>
</dbReference>
<evidence type="ECO:0000313" key="3">
    <source>
        <dbReference type="Proteomes" id="UP000306918"/>
    </source>
</evidence>
<dbReference type="InterPro" id="IPR004675">
    <property type="entry name" value="AhpD_core"/>
</dbReference>
<sequence length="155" mass="17206">MSQTINVHEKGQRALKSLNSLGAYLHKSVVEQPLLHLIYYRVSQLNGCAFCLDMHSKDLLAGGETTQRLLVLDAWREAPFYTERERAALALAEALTKLKGGHVDAATHEAAREQFSDEELIDLTFAIIAINSYNRVNIAFPNPAMVGTYTPGQYA</sequence>
<dbReference type="Proteomes" id="UP000306918">
    <property type="component" value="Unassembled WGS sequence"/>
</dbReference>
<protein>
    <submittedName>
        <fullName evidence="2">Carboxymuconolactone decarboxylase family protein</fullName>
    </submittedName>
</protein>
<gene>
    <name evidence="2" type="ORF">FAM09_11340</name>
</gene>
<dbReference type="Pfam" id="PF02627">
    <property type="entry name" value="CMD"/>
    <property type="match status" value="1"/>
</dbReference>
<keyword evidence="3" id="KW-1185">Reference proteome</keyword>
<dbReference type="PANTHER" id="PTHR34846:SF10">
    <property type="entry name" value="CYTOPLASMIC PROTEIN"/>
    <property type="match status" value="1"/>
</dbReference>
<dbReference type="SUPFAM" id="SSF69118">
    <property type="entry name" value="AhpD-like"/>
    <property type="match status" value="1"/>
</dbReference>
<dbReference type="NCBIfam" id="TIGR00778">
    <property type="entry name" value="ahpD_dom"/>
    <property type="match status" value="1"/>
</dbReference>
<evidence type="ECO:0000313" key="2">
    <source>
        <dbReference type="EMBL" id="THU40533.1"/>
    </source>
</evidence>
<name>A0A4S8HXS4_9BACT</name>
<accession>A0A4S8HXS4</accession>
<dbReference type="GO" id="GO:0051920">
    <property type="term" value="F:peroxiredoxin activity"/>
    <property type="evidence" value="ECO:0007669"/>
    <property type="project" value="InterPro"/>
</dbReference>
<dbReference type="Gene3D" id="1.20.1290.10">
    <property type="entry name" value="AhpD-like"/>
    <property type="match status" value="1"/>
</dbReference>
<reference evidence="2 3" key="1">
    <citation type="submission" date="2019-04" db="EMBL/GenBank/DDBJ databases">
        <title>Niastella caeni sp. nov., isolated from activated sludge.</title>
        <authorList>
            <person name="Sheng M."/>
        </authorList>
    </citation>
    <scope>NUCLEOTIDE SEQUENCE [LARGE SCALE GENOMIC DNA]</scope>
    <source>
        <strain evidence="2 3">HX-2-15</strain>
    </source>
</reference>
<evidence type="ECO:0000259" key="1">
    <source>
        <dbReference type="Pfam" id="PF02627"/>
    </source>
</evidence>